<dbReference type="GO" id="GO:0000155">
    <property type="term" value="F:phosphorelay sensor kinase activity"/>
    <property type="evidence" value="ECO:0007669"/>
    <property type="project" value="InterPro"/>
</dbReference>
<dbReference type="KEGG" id="ptan:CRYO30217_02725"/>
<keyword evidence="7" id="KW-0472">Membrane</keyword>
<dbReference type="RefSeq" id="WP_258542932.1">
    <property type="nucleotide sequence ID" value="NZ_OU015584.1"/>
</dbReference>
<name>A0A916JP97_9FLAO</name>
<dbReference type="InterPro" id="IPR005467">
    <property type="entry name" value="His_kinase_dom"/>
</dbReference>
<dbReference type="AlphaFoldDB" id="A0A916JP97"/>
<evidence type="ECO:0000256" key="2">
    <source>
        <dbReference type="ARBA" id="ARBA00012438"/>
    </source>
</evidence>
<dbReference type="CDD" id="cd00075">
    <property type="entry name" value="HATPase"/>
    <property type="match status" value="1"/>
</dbReference>
<feature type="domain" description="Histidine kinase" evidence="8">
    <location>
        <begin position="127"/>
        <end position="346"/>
    </location>
</feature>
<dbReference type="GO" id="GO:0016036">
    <property type="term" value="P:cellular response to phosphate starvation"/>
    <property type="evidence" value="ECO:0007669"/>
    <property type="project" value="TreeGrafter"/>
</dbReference>
<keyword evidence="5" id="KW-0418">Kinase</keyword>
<evidence type="ECO:0000256" key="4">
    <source>
        <dbReference type="ARBA" id="ARBA00022679"/>
    </source>
</evidence>
<dbReference type="PRINTS" id="PR00344">
    <property type="entry name" value="BCTRLSENSOR"/>
</dbReference>
<dbReference type="CDD" id="cd00082">
    <property type="entry name" value="HisKA"/>
    <property type="match status" value="1"/>
</dbReference>
<evidence type="ECO:0000313" key="10">
    <source>
        <dbReference type="Proteomes" id="UP000683507"/>
    </source>
</evidence>
<comment type="catalytic activity">
    <reaction evidence="1">
        <text>ATP + protein L-histidine = ADP + protein N-phospho-L-histidine.</text>
        <dbReference type="EC" id="2.7.13.3"/>
    </reaction>
</comment>
<dbReference type="Pfam" id="PF00512">
    <property type="entry name" value="HisKA"/>
    <property type="match status" value="1"/>
</dbReference>
<feature type="transmembrane region" description="Helical" evidence="7">
    <location>
        <begin position="7"/>
        <end position="31"/>
    </location>
</feature>
<dbReference type="Gene3D" id="3.30.565.10">
    <property type="entry name" value="Histidine kinase-like ATPase, C-terminal domain"/>
    <property type="match status" value="1"/>
</dbReference>
<dbReference type="SMART" id="SM00388">
    <property type="entry name" value="HisKA"/>
    <property type="match status" value="1"/>
</dbReference>
<evidence type="ECO:0000256" key="7">
    <source>
        <dbReference type="SAM" id="Phobius"/>
    </source>
</evidence>
<protein>
    <recommendedName>
        <fullName evidence="2">histidine kinase</fullName>
        <ecNumber evidence="2">2.7.13.3</ecNumber>
    </recommendedName>
</protein>
<dbReference type="EC" id="2.7.13.3" evidence="2"/>
<keyword evidence="7" id="KW-1133">Transmembrane helix</keyword>
<dbReference type="InterPro" id="IPR003661">
    <property type="entry name" value="HisK_dim/P_dom"/>
</dbReference>
<dbReference type="EMBL" id="OU015584">
    <property type="protein sequence ID" value="CAG5085322.1"/>
    <property type="molecule type" value="Genomic_DNA"/>
</dbReference>
<keyword evidence="6" id="KW-0902">Two-component regulatory system</keyword>
<evidence type="ECO:0000259" key="8">
    <source>
        <dbReference type="PROSITE" id="PS50109"/>
    </source>
</evidence>
<keyword evidence="4 9" id="KW-0808">Transferase</keyword>
<keyword evidence="3" id="KW-0597">Phosphoprotein</keyword>
<dbReference type="Proteomes" id="UP000683507">
    <property type="component" value="Chromosome"/>
</dbReference>
<evidence type="ECO:0000256" key="5">
    <source>
        <dbReference type="ARBA" id="ARBA00022777"/>
    </source>
</evidence>
<organism evidence="9 10">
    <name type="scientific">Parvicella tangerina</name>
    <dbReference type="NCBI Taxonomy" id="2829795"/>
    <lineage>
        <taxon>Bacteria</taxon>
        <taxon>Pseudomonadati</taxon>
        <taxon>Bacteroidota</taxon>
        <taxon>Flavobacteriia</taxon>
        <taxon>Flavobacteriales</taxon>
        <taxon>Parvicellaceae</taxon>
        <taxon>Parvicella</taxon>
    </lineage>
</organism>
<dbReference type="PANTHER" id="PTHR45453:SF1">
    <property type="entry name" value="PHOSPHATE REGULON SENSOR PROTEIN PHOR"/>
    <property type="match status" value="1"/>
</dbReference>
<keyword evidence="10" id="KW-1185">Reference proteome</keyword>
<dbReference type="Gene3D" id="1.10.287.130">
    <property type="match status" value="1"/>
</dbReference>
<feature type="transmembrane region" description="Helical" evidence="7">
    <location>
        <begin position="37"/>
        <end position="59"/>
    </location>
</feature>
<dbReference type="PROSITE" id="PS50109">
    <property type="entry name" value="HIS_KIN"/>
    <property type="match status" value="1"/>
</dbReference>
<keyword evidence="7" id="KW-0812">Transmembrane</keyword>
<dbReference type="InterPro" id="IPR036097">
    <property type="entry name" value="HisK_dim/P_sf"/>
</dbReference>
<dbReference type="SMART" id="SM00387">
    <property type="entry name" value="HATPase_c"/>
    <property type="match status" value="1"/>
</dbReference>
<dbReference type="PANTHER" id="PTHR45453">
    <property type="entry name" value="PHOSPHATE REGULON SENSOR PROTEIN PHOR"/>
    <property type="match status" value="1"/>
</dbReference>
<gene>
    <name evidence="9" type="primary">sasA_8</name>
    <name evidence="9" type="ORF">CRYO30217_02725</name>
</gene>
<proteinExistence type="predicted"/>
<dbReference type="SUPFAM" id="SSF55874">
    <property type="entry name" value="ATPase domain of HSP90 chaperone/DNA topoisomerase II/histidine kinase"/>
    <property type="match status" value="1"/>
</dbReference>
<dbReference type="SUPFAM" id="SSF47384">
    <property type="entry name" value="Homodimeric domain of signal transducing histidine kinase"/>
    <property type="match status" value="1"/>
</dbReference>
<dbReference type="Pfam" id="PF02518">
    <property type="entry name" value="HATPase_c"/>
    <property type="match status" value="1"/>
</dbReference>
<dbReference type="InterPro" id="IPR050351">
    <property type="entry name" value="BphY/WalK/GraS-like"/>
</dbReference>
<dbReference type="InterPro" id="IPR004358">
    <property type="entry name" value="Sig_transdc_His_kin-like_C"/>
</dbReference>
<reference evidence="9" key="1">
    <citation type="submission" date="2021-04" db="EMBL/GenBank/DDBJ databases">
        <authorList>
            <person name="Rodrigo-Torres L."/>
            <person name="Arahal R. D."/>
            <person name="Lucena T."/>
        </authorList>
    </citation>
    <scope>NUCLEOTIDE SEQUENCE</scope>
    <source>
        <strain evidence="9">AS29M-1</strain>
    </source>
</reference>
<dbReference type="GO" id="GO:0004721">
    <property type="term" value="F:phosphoprotein phosphatase activity"/>
    <property type="evidence" value="ECO:0007669"/>
    <property type="project" value="TreeGrafter"/>
</dbReference>
<dbReference type="GO" id="GO:0005886">
    <property type="term" value="C:plasma membrane"/>
    <property type="evidence" value="ECO:0007669"/>
    <property type="project" value="TreeGrafter"/>
</dbReference>
<dbReference type="FunFam" id="3.30.565.10:FF:000006">
    <property type="entry name" value="Sensor histidine kinase WalK"/>
    <property type="match status" value="1"/>
</dbReference>
<evidence type="ECO:0000256" key="1">
    <source>
        <dbReference type="ARBA" id="ARBA00000085"/>
    </source>
</evidence>
<sequence>MISTPRQFAIFISLILAIIATAFVGLGSWLAFDDFDLILTVITFIVAGTISYFVVFYLLEKLVTNKIRILYRTIHSFKINKGDFPINMDDDVLEKTEKEVFSWVKTKREEIERLKEQEAFRREFIGNLAHELRTPIFSIQGYILTLLEGGIEDESINVKFLERASKGVDRMTNILEDLDTITKIESERVKINKKNIDIKDLAEEILESFEMKAEEKGIRLMLESQDMETVMVNCDRDKIGQVLTNLINNALNYGNEGGYVKVRFFDFEDHYLVEVADNGIGIEEKHLPRLFERFYRVDKSRSRHDGGTGLGLAIVKHIVEAHGQMINVRSTPGEGATFSFTLQKAIKE</sequence>
<dbReference type="InterPro" id="IPR036890">
    <property type="entry name" value="HATPase_C_sf"/>
</dbReference>
<accession>A0A916JP97</accession>
<dbReference type="InterPro" id="IPR003594">
    <property type="entry name" value="HATPase_dom"/>
</dbReference>
<evidence type="ECO:0000256" key="6">
    <source>
        <dbReference type="ARBA" id="ARBA00023012"/>
    </source>
</evidence>
<evidence type="ECO:0000313" key="9">
    <source>
        <dbReference type="EMBL" id="CAG5085322.1"/>
    </source>
</evidence>
<evidence type="ECO:0000256" key="3">
    <source>
        <dbReference type="ARBA" id="ARBA00022553"/>
    </source>
</evidence>